<evidence type="ECO:0000313" key="4">
    <source>
        <dbReference type="Proteomes" id="UP000649739"/>
    </source>
</evidence>
<dbReference type="RefSeq" id="WP_189169033.1">
    <property type="nucleotide sequence ID" value="NZ_BMQB01000002.1"/>
</dbReference>
<dbReference type="PROSITE" id="PS51257">
    <property type="entry name" value="PROKAR_LIPOPROTEIN"/>
    <property type="match status" value="1"/>
</dbReference>
<comment type="caution">
    <text evidence="3">The sequence shown here is derived from an EMBL/GenBank/DDBJ whole genome shotgun (WGS) entry which is preliminary data.</text>
</comment>
<evidence type="ECO:0000256" key="2">
    <source>
        <dbReference type="SAM" id="SignalP"/>
    </source>
</evidence>
<name>A0A8J3B0P3_9ACTN</name>
<feature type="region of interest" description="Disordered" evidence="1">
    <location>
        <begin position="42"/>
        <end position="64"/>
    </location>
</feature>
<reference evidence="3" key="1">
    <citation type="journal article" date="2014" name="Int. J. Syst. Evol. Microbiol.">
        <title>Complete genome sequence of Corynebacterium casei LMG S-19264T (=DSM 44701T), isolated from a smear-ripened cheese.</title>
        <authorList>
            <consortium name="US DOE Joint Genome Institute (JGI-PGF)"/>
            <person name="Walter F."/>
            <person name="Albersmeier A."/>
            <person name="Kalinowski J."/>
            <person name="Ruckert C."/>
        </authorList>
    </citation>
    <scope>NUCLEOTIDE SEQUENCE</scope>
    <source>
        <strain evidence="3">JCM 3090</strain>
    </source>
</reference>
<evidence type="ECO:0000256" key="1">
    <source>
        <dbReference type="SAM" id="MobiDB-lite"/>
    </source>
</evidence>
<protein>
    <submittedName>
        <fullName evidence="3">Uncharacterized protein</fullName>
    </submittedName>
</protein>
<dbReference type="AlphaFoldDB" id="A0A8J3B0P3"/>
<keyword evidence="4" id="KW-1185">Reference proteome</keyword>
<dbReference type="EMBL" id="BMQB01000002">
    <property type="protein sequence ID" value="GGJ83907.1"/>
    <property type="molecule type" value="Genomic_DNA"/>
</dbReference>
<evidence type="ECO:0000313" key="3">
    <source>
        <dbReference type="EMBL" id="GGJ83907.1"/>
    </source>
</evidence>
<feature type="chain" id="PRO_5035259416" evidence="2">
    <location>
        <begin position="21"/>
        <end position="158"/>
    </location>
</feature>
<keyword evidence="2" id="KW-0732">Signal</keyword>
<organism evidence="3 4">
    <name type="scientific">Pilimelia anulata</name>
    <dbReference type="NCBI Taxonomy" id="53371"/>
    <lineage>
        <taxon>Bacteria</taxon>
        <taxon>Bacillati</taxon>
        <taxon>Actinomycetota</taxon>
        <taxon>Actinomycetes</taxon>
        <taxon>Micromonosporales</taxon>
        <taxon>Micromonosporaceae</taxon>
        <taxon>Pilimelia</taxon>
    </lineage>
</organism>
<accession>A0A8J3B0P3</accession>
<feature type="signal peptide" evidence="2">
    <location>
        <begin position="1"/>
        <end position="20"/>
    </location>
</feature>
<dbReference type="Proteomes" id="UP000649739">
    <property type="component" value="Unassembled WGS sequence"/>
</dbReference>
<proteinExistence type="predicted"/>
<sequence>MPRHGRTALTLLTLSVPALAGCAGTGPMSAPEIVSIAHTDNSAGPERALVDPTDPAAPRGGPAAPVRGQAYPYDLYTHCGLEFARFGGRTWRVTPARPEPLPRADAAGVETYTGYTAGTMTLMAPAVARFVMDARRVVVTGSPVILFTPTAARPPICR</sequence>
<gene>
    <name evidence="3" type="ORF">GCM10010123_11990</name>
</gene>
<reference evidence="3" key="2">
    <citation type="submission" date="2020-09" db="EMBL/GenBank/DDBJ databases">
        <authorList>
            <person name="Sun Q."/>
            <person name="Ohkuma M."/>
        </authorList>
    </citation>
    <scope>NUCLEOTIDE SEQUENCE</scope>
    <source>
        <strain evidence="3">JCM 3090</strain>
    </source>
</reference>